<gene>
    <name evidence="2" type="ORF">M3M28_01995</name>
</gene>
<protein>
    <submittedName>
        <fullName evidence="2">Uncharacterized protein</fullName>
    </submittedName>
</protein>
<evidence type="ECO:0000313" key="2">
    <source>
        <dbReference type="EMBL" id="UQN15267.1"/>
    </source>
</evidence>
<organism evidence="2">
    <name type="scientific">Gulosibacter sediminis</name>
    <dbReference type="NCBI Taxonomy" id="1729695"/>
    <lineage>
        <taxon>Bacteria</taxon>
        <taxon>Bacillati</taxon>
        <taxon>Actinomycetota</taxon>
        <taxon>Actinomycetes</taxon>
        <taxon>Micrococcales</taxon>
        <taxon>Microbacteriaceae</taxon>
        <taxon>Gulosibacter</taxon>
    </lineage>
</organism>
<dbReference type="EMBL" id="CP097160">
    <property type="protein sequence ID" value="UQN15267.1"/>
    <property type="molecule type" value="Genomic_DNA"/>
</dbReference>
<feature type="compositionally biased region" description="Low complexity" evidence="1">
    <location>
        <begin position="18"/>
        <end position="36"/>
    </location>
</feature>
<feature type="compositionally biased region" description="Acidic residues" evidence="1">
    <location>
        <begin position="127"/>
        <end position="146"/>
    </location>
</feature>
<feature type="region of interest" description="Disordered" evidence="1">
    <location>
        <begin position="1"/>
        <end position="65"/>
    </location>
</feature>
<feature type="region of interest" description="Disordered" evidence="1">
    <location>
        <begin position="256"/>
        <end position="281"/>
    </location>
</feature>
<evidence type="ECO:0000256" key="1">
    <source>
        <dbReference type="SAM" id="MobiDB-lite"/>
    </source>
</evidence>
<reference evidence="2" key="1">
    <citation type="submission" date="2022-05" db="EMBL/GenBank/DDBJ databases">
        <title>Complete genome sequence of toluene-degrading Gulosibacter sediminis strain ACHW.36C.</title>
        <authorList>
            <person name="Wai A.C."/>
            <person name="Lai G.K."/>
            <person name="Griffin S.D."/>
            <person name="Leung F.C."/>
        </authorList>
    </citation>
    <scope>NUCLEOTIDE SEQUENCE [LARGE SCALE GENOMIC DNA]</scope>
    <source>
        <strain evidence="2">ACHW.36C</strain>
    </source>
</reference>
<proteinExistence type="predicted"/>
<sequence>MFGWFRKLAGLGEPQADSAQTAPAPQAEPTSPSQAPVSMPEQWAQPRVAAPLQAAAPQPTPEARAVVTTPADYVVPEPPTVAVPEHRVEAPAAAASPPAEVAPAPAAEVAPVEAPVEAPSFEVAELDSIDEDDYEEPEATEVEAESEEPRYAGLIPTPSGRPAMPLSAHPNFAGLGLAPAPQHPPRMLQPEAALTTEAQLELLRLFDDLFGPRGRYRLEWRTGRDPGDDAVFSEIMSADLVRRVQNTIADVAELERPEPLRAIEPARPANDAGDDELKRAS</sequence>
<accession>A0ABY4MYW4</accession>
<name>A0ABY4MYW4_9MICO</name>
<feature type="compositionally biased region" description="Low complexity" evidence="1">
    <location>
        <begin position="44"/>
        <end position="65"/>
    </location>
</feature>
<feature type="region of interest" description="Disordered" evidence="1">
    <location>
        <begin position="127"/>
        <end position="168"/>
    </location>
</feature>